<evidence type="ECO:0000256" key="1">
    <source>
        <dbReference type="SAM" id="MobiDB-lite"/>
    </source>
</evidence>
<feature type="transmembrane region" description="Helical" evidence="2">
    <location>
        <begin position="230"/>
        <end position="251"/>
    </location>
</feature>
<dbReference type="AlphaFoldDB" id="W5J338"/>
<accession>W5J338</accession>
<feature type="signal peptide" evidence="3">
    <location>
        <begin position="1"/>
        <end position="19"/>
    </location>
</feature>
<reference evidence="4 6" key="1">
    <citation type="journal article" date="2010" name="BMC Genomics">
        <title>Combination of measures distinguishes pre-miRNAs from other stem-loops in the genome of the newly sequenced Anopheles darlingi.</title>
        <authorList>
            <person name="Mendes N.D."/>
            <person name="Freitas A.T."/>
            <person name="Vasconcelos A.T."/>
            <person name="Sagot M.F."/>
        </authorList>
    </citation>
    <scope>NUCLEOTIDE SEQUENCE</scope>
</reference>
<keyword evidence="2" id="KW-0812">Transmembrane</keyword>
<evidence type="ECO:0000313" key="4">
    <source>
        <dbReference type="EMBL" id="ETN58757.1"/>
    </source>
</evidence>
<keyword evidence="3" id="KW-0732">Signal</keyword>
<reference evidence="5" key="4">
    <citation type="submission" date="2015-06" db="UniProtKB">
        <authorList>
            <consortium name="EnsemblMetazoa"/>
        </authorList>
    </citation>
    <scope>IDENTIFICATION</scope>
</reference>
<dbReference type="VEuPathDB" id="VectorBase:ADAC009651"/>
<evidence type="ECO:0000256" key="3">
    <source>
        <dbReference type="SAM" id="SignalP"/>
    </source>
</evidence>
<reference evidence="4" key="2">
    <citation type="submission" date="2010-05" db="EMBL/GenBank/DDBJ databases">
        <authorList>
            <person name="Almeida L.G."/>
            <person name="Nicolas M.F."/>
            <person name="Souza R.C."/>
            <person name="Vasconcelos A.T.R."/>
        </authorList>
    </citation>
    <scope>NUCLEOTIDE SEQUENCE</scope>
</reference>
<dbReference type="EMBL" id="ADMH02002123">
    <property type="protein sequence ID" value="ETN58757.1"/>
    <property type="molecule type" value="Genomic_DNA"/>
</dbReference>
<evidence type="ECO:0000256" key="2">
    <source>
        <dbReference type="SAM" id="Phobius"/>
    </source>
</evidence>
<dbReference type="VEuPathDB" id="VectorBase:ADAR2_004334"/>
<dbReference type="Proteomes" id="UP000000673">
    <property type="component" value="Unassembled WGS sequence"/>
</dbReference>
<keyword evidence="2" id="KW-1133">Transmembrane helix</keyword>
<organism evidence="4">
    <name type="scientific">Anopheles darlingi</name>
    <name type="common">Mosquito</name>
    <dbReference type="NCBI Taxonomy" id="43151"/>
    <lineage>
        <taxon>Eukaryota</taxon>
        <taxon>Metazoa</taxon>
        <taxon>Ecdysozoa</taxon>
        <taxon>Arthropoda</taxon>
        <taxon>Hexapoda</taxon>
        <taxon>Insecta</taxon>
        <taxon>Pterygota</taxon>
        <taxon>Neoptera</taxon>
        <taxon>Endopterygota</taxon>
        <taxon>Diptera</taxon>
        <taxon>Nematocera</taxon>
        <taxon>Culicoidea</taxon>
        <taxon>Culicidae</taxon>
        <taxon>Anophelinae</taxon>
        <taxon>Anopheles</taxon>
    </lineage>
</organism>
<dbReference type="STRING" id="43151.W5J338"/>
<proteinExistence type="predicted"/>
<dbReference type="HOGENOM" id="CLU_1031417_0_0_1"/>
<keyword evidence="6" id="KW-1185">Reference proteome</keyword>
<sequence>MSVMKLYLAVVLLVLVAQSTNGNLASESTVASGKLISSPSPSSPPMPMSLGSLYRSARDDYNARGRCTNCGPGYERDMRTYGRPTGITGYYSGMGSIYDDRNWYYRPESYEDRYRGGGEPAMNSYYQAQQLYGSQSYRPPPFMNGMEYDRYIQRPDDRNYNGYPGMAMRTGYYEGSSRMPYYTEMMRGYGYRGNGYDNLDPYYNHYMTQRGGAGMNNRGKTIMMRSSNNFFLILIINIIFIICIAIVFLFCTRVASRPNGTWGNSYWIRY</sequence>
<feature type="chain" id="PRO_5010154803" evidence="3">
    <location>
        <begin position="20"/>
        <end position="270"/>
    </location>
</feature>
<evidence type="ECO:0000313" key="5">
    <source>
        <dbReference type="EnsemblMetazoa" id="ADAC009651-PA"/>
    </source>
</evidence>
<dbReference type="EnsemblMetazoa" id="ADAC009651-RA">
    <property type="protein sequence ID" value="ADAC009651-PA"/>
    <property type="gene ID" value="ADAC009651"/>
</dbReference>
<protein>
    <submittedName>
        <fullName evidence="4 5">Uncharacterized protein</fullName>
    </submittedName>
</protein>
<keyword evidence="2" id="KW-0472">Membrane</keyword>
<reference evidence="4" key="3">
    <citation type="journal article" date="2013" name="Nucleic Acids Res.">
        <title>The genome of Anopheles darlingi, the main neotropical malaria vector.</title>
        <authorList>
            <person name="Marinotti O."/>
            <person name="Cerqueira G.C."/>
            <person name="de Almeida L.G."/>
            <person name="Ferro M.I."/>
            <person name="Loreto E.L."/>
            <person name="Zaha A."/>
            <person name="Teixeira S.M."/>
            <person name="Wespiser A.R."/>
            <person name="Almeida E Silva A."/>
            <person name="Schlindwein A.D."/>
            <person name="Pacheco A.C."/>
            <person name="Silva A.L."/>
            <person name="Graveley B.R."/>
            <person name="Walenz B.P."/>
            <person name="Lima Bde A."/>
            <person name="Ribeiro C.A."/>
            <person name="Nunes-Silva C.G."/>
            <person name="de Carvalho C.R."/>
            <person name="Soares C.M."/>
            <person name="de Menezes C.B."/>
            <person name="Matiolli C."/>
            <person name="Caffrey D."/>
            <person name="Araujo D.A."/>
            <person name="de Oliveira D.M."/>
            <person name="Golenbock D."/>
            <person name="Grisard E.C."/>
            <person name="Fantinatti-Garboggini F."/>
            <person name="de Carvalho F.M."/>
            <person name="Barcellos F.G."/>
            <person name="Prosdocimi F."/>
            <person name="May G."/>
            <person name="Azevedo Junior G.M."/>
            <person name="Guimaraes G.M."/>
            <person name="Goldman G.H."/>
            <person name="Padilha I.Q."/>
            <person name="Batista Jda S."/>
            <person name="Ferro J.A."/>
            <person name="Ribeiro J.M."/>
            <person name="Fietto J.L."/>
            <person name="Dabbas K.M."/>
            <person name="Cerdeira L."/>
            <person name="Agnez-Lima L.F."/>
            <person name="Brocchi M."/>
            <person name="de Carvalho M.O."/>
            <person name="Teixeira Mde M."/>
            <person name="Diniz Maia Mde M."/>
            <person name="Goldman M.H."/>
            <person name="Cruz Schneider M.P."/>
            <person name="Felipe M.S."/>
            <person name="Hungria M."/>
            <person name="Nicolas M.F."/>
            <person name="Pereira M."/>
            <person name="Montes M.A."/>
            <person name="Cantao M.E."/>
            <person name="Vincentz M."/>
            <person name="Rafael M.S."/>
            <person name="Silverman N."/>
            <person name="Stoco P.H."/>
            <person name="Souza R.C."/>
            <person name="Vicentini R."/>
            <person name="Gazzinelli R.T."/>
            <person name="Neves Rde O."/>
            <person name="Silva R."/>
            <person name="Astolfi-Filho S."/>
            <person name="Maciel T.E."/>
            <person name="Urmenyi T.P."/>
            <person name="Tadei W.P."/>
            <person name="Camargo E.P."/>
            <person name="de Vasconcelos A.T."/>
        </authorList>
    </citation>
    <scope>NUCLEOTIDE SEQUENCE</scope>
</reference>
<name>W5J338_ANODA</name>
<dbReference type="eggNOG" id="ENOG502TD1P">
    <property type="taxonomic scope" value="Eukaryota"/>
</dbReference>
<feature type="region of interest" description="Disordered" evidence="1">
    <location>
        <begin position="29"/>
        <end position="51"/>
    </location>
</feature>
<evidence type="ECO:0000313" key="6">
    <source>
        <dbReference type="Proteomes" id="UP000000673"/>
    </source>
</evidence>
<gene>
    <name evidence="4" type="ORF">AND_009651</name>
</gene>